<evidence type="ECO:0000313" key="9">
    <source>
        <dbReference type="EMBL" id="KAK9729747.1"/>
    </source>
</evidence>
<evidence type="ECO:0000259" key="8">
    <source>
        <dbReference type="PROSITE" id="PS50879"/>
    </source>
</evidence>
<dbReference type="PANTHER" id="PTHR10642">
    <property type="entry name" value="RIBONUCLEASE H1"/>
    <property type="match status" value="1"/>
</dbReference>
<dbReference type="Proteomes" id="UP001458880">
    <property type="component" value="Unassembled WGS sequence"/>
</dbReference>
<evidence type="ECO:0000256" key="1">
    <source>
        <dbReference type="ARBA" id="ARBA00000077"/>
    </source>
</evidence>
<dbReference type="InterPro" id="IPR012337">
    <property type="entry name" value="RNaseH-like_sf"/>
</dbReference>
<keyword evidence="10" id="KW-1185">Reference proteome</keyword>
<keyword evidence="7" id="KW-0378">Hydrolase</keyword>
<dbReference type="InterPro" id="IPR050092">
    <property type="entry name" value="RNase_H"/>
</dbReference>
<dbReference type="PANTHER" id="PTHR10642:SF26">
    <property type="entry name" value="RIBONUCLEASE H1"/>
    <property type="match status" value="1"/>
</dbReference>
<comment type="similarity">
    <text evidence="2">Belongs to the RNase H family.</text>
</comment>
<dbReference type="PROSITE" id="PS50879">
    <property type="entry name" value="RNASE_H_1"/>
    <property type="match status" value="1"/>
</dbReference>
<protein>
    <recommendedName>
        <fullName evidence="3">ribonuclease H</fullName>
        <ecNumber evidence="3">3.1.26.4</ecNumber>
    </recommendedName>
</protein>
<keyword evidence="4" id="KW-0540">Nuclease</keyword>
<evidence type="ECO:0000256" key="5">
    <source>
        <dbReference type="ARBA" id="ARBA00022723"/>
    </source>
</evidence>
<dbReference type="GO" id="GO:0004523">
    <property type="term" value="F:RNA-DNA hybrid ribonuclease activity"/>
    <property type="evidence" value="ECO:0007669"/>
    <property type="project" value="UniProtKB-EC"/>
</dbReference>
<gene>
    <name evidence="9" type="ORF">QE152_g15810</name>
</gene>
<dbReference type="Gene3D" id="3.30.420.10">
    <property type="entry name" value="Ribonuclease H-like superfamily/Ribonuclease H"/>
    <property type="match status" value="1"/>
</dbReference>
<dbReference type="Pfam" id="PF00075">
    <property type="entry name" value="RNase_H"/>
    <property type="match status" value="1"/>
</dbReference>
<name>A0AAW1L4N8_POPJA</name>
<dbReference type="InterPro" id="IPR036397">
    <property type="entry name" value="RNaseH_sf"/>
</dbReference>
<keyword evidence="6" id="KW-0255">Endonuclease</keyword>
<dbReference type="CDD" id="cd09276">
    <property type="entry name" value="Rnase_HI_RT_non_LTR"/>
    <property type="match status" value="1"/>
</dbReference>
<proteinExistence type="inferred from homology"/>
<evidence type="ECO:0000256" key="7">
    <source>
        <dbReference type="ARBA" id="ARBA00022801"/>
    </source>
</evidence>
<evidence type="ECO:0000256" key="2">
    <source>
        <dbReference type="ARBA" id="ARBA00005300"/>
    </source>
</evidence>
<accession>A0AAW1L4N8</accession>
<dbReference type="EC" id="3.1.26.4" evidence="3"/>
<dbReference type="AlphaFoldDB" id="A0AAW1L4N8"/>
<evidence type="ECO:0000256" key="4">
    <source>
        <dbReference type="ARBA" id="ARBA00022722"/>
    </source>
</evidence>
<sequence>MQFATINSLQNIHRNHINFIFNTLTQTNWPHYESIYTDASKSTQGVGIGIYRPSNQQQVQNTIDNKTNIGLAETIAILEAIKLIRESNLQKFLIFTDSQSTLHSIKSVGISANSHNCILEIRQIFYELHNQGFDICFIWIPGHRSIRGNEKADSLARQAAFLETPNRNYKIHSNDITS</sequence>
<dbReference type="EMBL" id="JASPKY010000158">
    <property type="protein sequence ID" value="KAK9729747.1"/>
    <property type="molecule type" value="Genomic_DNA"/>
</dbReference>
<dbReference type="SUPFAM" id="SSF53098">
    <property type="entry name" value="Ribonuclease H-like"/>
    <property type="match status" value="1"/>
</dbReference>
<evidence type="ECO:0000313" key="10">
    <source>
        <dbReference type="Proteomes" id="UP001458880"/>
    </source>
</evidence>
<evidence type="ECO:0000256" key="3">
    <source>
        <dbReference type="ARBA" id="ARBA00012180"/>
    </source>
</evidence>
<dbReference type="GO" id="GO:0043137">
    <property type="term" value="P:DNA replication, removal of RNA primer"/>
    <property type="evidence" value="ECO:0007669"/>
    <property type="project" value="TreeGrafter"/>
</dbReference>
<comment type="catalytic activity">
    <reaction evidence="1">
        <text>Endonucleolytic cleavage to 5'-phosphomonoester.</text>
        <dbReference type="EC" id="3.1.26.4"/>
    </reaction>
</comment>
<evidence type="ECO:0000256" key="6">
    <source>
        <dbReference type="ARBA" id="ARBA00022759"/>
    </source>
</evidence>
<comment type="caution">
    <text evidence="9">The sequence shown here is derived from an EMBL/GenBank/DDBJ whole genome shotgun (WGS) entry which is preliminary data.</text>
</comment>
<dbReference type="GO" id="GO:0003676">
    <property type="term" value="F:nucleic acid binding"/>
    <property type="evidence" value="ECO:0007669"/>
    <property type="project" value="InterPro"/>
</dbReference>
<reference evidence="9 10" key="1">
    <citation type="journal article" date="2024" name="BMC Genomics">
        <title>De novo assembly and annotation of Popillia japonica's genome with initial clues to its potential as an invasive pest.</title>
        <authorList>
            <person name="Cucini C."/>
            <person name="Boschi S."/>
            <person name="Funari R."/>
            <person name="Cardaioli E."/>
            <person name="Iannotti N."/>
            <person name="Marturano G."/>
            <person name="Paoli F."/>
            <person name="Bruttini M."/>
            <person name="Carapelli A."/>
            <person name="Frati F."/>
            <person name="Nardi F."/>
        </authorList>
    </citation>
    <scope>NUCLEOTIDE SEQUENCE [LARGE SCALE GENOMIC DNA]</scope>
    <source>
        <strain evidence="9">DMR45628</strain>
    </source>
</reference>
<organism evidence="9 10">
    <name type="scientific">Popillia japonica</name>
    <name type="common">Japanese beetle</name>
    <dbReference type="NCBI Taxonomy" id="7064"/>
    <lineage>
        <taxon>Eukaryota</taxon>
        <taxon>Metazoa</taxon>
        <taxon>Ecdysozoa</taxon>
        <taxon>Arthropoda</taxon>
        <taxon>Hexapoda</taxon>
        <taxon>Insecta</taxon>
        <taxon>Pterygota</taxon>
        <taxon>Neoptera</taxon>
        <taxon>Endopterygota</taxon>
        <taxon>Coleoptera</taxon>
        <taxon>Polyphaga</taxon>
        <taxon>Scarabaeiformia</taxon>
        <taxon>Scarabaeidae</taxon>
        <taxon>Rutelinae</taxon>
        <taxon>Popillia</taxon>
    </lineage>
</organism>
<dbReference type="GO" id="GO:0046872">
    <property type="term" value="F:metal ion binding"/>
    <property type="evidence" value="ECO:0007669"/>
    <property type="project" value="UniProtKB-KW"/>
</dbReference>
<keyword evidence="5" id="KW-0479">Metal-binding</keyword>
<dbReference type="InterPro" id="IPR002156">
    <property type="entry name" value="RNaseH_domain"/>
</dbReference>
<feature type="domain" description="RNase H type-1" evidence="8">
    <location>
        <begin position="29"/>
        <end position="161"/>
    </location>
</feature>